<feature type="region of interest" description="Disordered" evidence="1">
    <location>
        <begin position="42"/>
        <end position="107"/>
    </location>
</feature>
<dbReference type="EMBL" id="CP021106">
    <property type="protein sequence ID" value="ARO87057.1"/>
    <property type="molecule type" value="Genomic_DNA"/>
</dbReference>
<feature type="chain" id="PRO_5010886954" description="Porin" evidence="2">
    <location>
        <begin position="24"/>
        <end position="532"/>
    </location>
</feature>
<accession>A0A1W6SMN1</accession>
<sequence>MKPSLPLIFLSCCVFSTSLYAQAIDLYVDTKTKQIYSEPGAGRVRMGSFERVPDTPPKPSTTVDTGQAPAAGKDTGVAQSPQGTTVTTSPVDKSKGTGPGPSKGGFGYADWKEKDPFKWNLNGDGSQYLKFGFLNQVQLRYEQNNPGSLIQSQPVDDSTDIGLRRTRLVLQGQITDRVYFYTQYGMNNFNFLSQMNGNRHIAAYFHDAFGELRLTEGHQMVLGGGLGMFNGLSRFSAPSVSTIMTMDVPVGLQYTAERTSLFNRQLGVYLRGQISKFRYIVAANDSFPITTDGITNDGAISPTVSNFAQVGHKKNFTGMFYWNFWDTEPNTNPYMQGTYLGKKSILNLEAGFATQKDAMWTGTSAADARFHDMTHWSVAGYLDAPVDKVRETAISAYIGYTSLNYGPNYLRMNGNGQNSANGVGPGGSLNGAGNTFPMFGTGNLWYAQLGYLLPIDWLGGNNGQLQPYASITSANWEALRDQMNVFNVGLNWLIKGHNSKVTFDWQNRPIFNTAGNTIANRNQFVLQYQVAF</sequence>
<evidence type="ECO:0000256" key="1">
    <source>
        <dbReference type="SAM" id="MobiDB-lite"/>
    </source>
</evidence>
<organism evidence="3 4">
    <name type="scientific">Nitrosospira lacus</name>
    <dbReference type="NCBI Taxonomy" id="1288494"/>
    <lineage>
        <taxon>Bacteria</taxon>
        <taxon>Pseudomonadati</taxon>
        <taxon>Pseudomonadota</taxon>
        <taxon>Betaproteobacteria</taxon>
        <taxon>Nitrosomonadales</taxon>
        <taxon>Nitrosomonadaceae</taxon>
        <taxon>Nitrosospira</taxon>
    </lineage>
</organism>
<evidence type="ECO:0008006" key="5">
    <source>
        <dbReference type="Google" id="ProtNLM"/>
    </source>
</evidence>
<dbReference type="KEGG" id="nlc:EBAPG3_004305"/>
<evidence type="ECO:0000313" key="3">
    <source>
        <dbReference type="EMBL" id="ARO87057.1"/>
    </source>
</evidence>
<name>A0A1W6SMN1_9PROT</name>
<keyword evidence="4" id="KW-1185">Reference proteome</keyword>
<keyword evidence="2" id="KW-0732">Signal</keyword>
<feature type="compositionally biased region" description="Polar residues" evidence="1">
    <location>
        <begin position="77"/>
        <end position="91"/>
    </location>
</feature>
<dbReference type="eggNOG" id="COG3746">
    <property type="taxonomic scope" value="Bacteria"/>
</dbReference>
<gene>
    <name evidence="3" type="ORF">EBAPG3_004305</name>
</gene>
<proteinExistence type="predicted"/>
<dbReference type="AlphaFoldDB" id="A0A1W6SMN1"/>
<dbReference type="OrthoDB" id="314848at2"/>
<reference evidence="3 4" key="1">
    <citation type="journal article" date="2015" name="Int. J. Syst. Evol. Microbiol.">
        <title>Nitrosospira lacus sp. nov., a psychrotolerant, ammonia-oxidizing bacterium from sandy lake sediment.</title>
        <authorList>
            <person name="Urakawa H."/>
            <person name="Garcia J.C."/>
            <person name="Nielsen J.L."/>
            <person name="Le V.Q."/>
            <person name="Kozlowski J.A."/>
            <person name="Stein L.Y."/>
            <person name="Lim C.K."/>
            <person name="Pommerening-Roser A."/>
            <person name="Martens-Habbena W."/>
            <person name="Stahl D.A."/>
            <person name="Klotz M.G."/>
        </authorList>
    </citation>
    <scope>NUCLEOTIDE SEQUENCE [LARGE SCALE GENOMIC DNA]</scope>
    <source>
        <strain evidence="3 4">APG3</strain>
    </source>
</reference>
<dbReference type="Proteomes" id="UP000012179">
    <property type="component" value="Chromosome"/>
</dbReference>
<evidence type="ECO:0000256" key="2">
    <source>
        <dbReference type="SAM" id="SignalP"/>
    </source>
</evidence>
<protein>
    <recommendedName>
        <fullName evidence="5">Porin</fullName>
    </recommendedName>
</protein>
<evidence type="ECO:0000313" key="4">
    <source>
        <dbReference type="Proteomes" id="UP000012179"/>
    </source>
</evidence>
<feature type="compositionally biased region" description="Gly residues" evidence="1">
    <location>
        <begin position="97"/>
        <end position="107"/>
    </location>
</feature>
<feature type="signal peptide" evidence="2">
    <location>
        <begin position="1"/>
        <end position="23"/>
    </location>
</feature>